<evidence type="ECO:0000313" key="3">
    <source>
        <dbReference type="Proteomes" id="UP000053593"/>
    </source>
</evidence>
<feature type="compositionally biased region" description="Low complexity" evidence="1">
    <location>
        <begin position="123"/>
        <end position="132"/>
    </location>
</feature>
<keyword evidence="3" id="KW-1185">Reference proteome</keyword>
<reference evidence="2 3" key="1">
    <citation type="submission" date="2014-04" db="EMBL/GenBank/DDBJ databases">
        <title>Evolutionary Origins and Diversification of the Mycorrhizal Mutualists.</title>
        <authorList>
            <consortium name="DOE Joint Genome Institute"/>
            <consortium name="Mycorrhizal Genomics Consortium"/>
            <person name="Kohler A."/>
            <person name="Kuo A."/>
            <person name="Nagy L.G."/>
            <person name="Floudas D."/>
            <person name="Copeland A."/>
            <person name="Barry K.W."/>
            <person name="Cichocki N."/>
            <person name="Veneault-Fourrey C."/>
            <person name="LaButti K."/>
            <person name="Lindquist E.A."/>
            <person name="Lipzen A."/>
            <person name="Lundell T."/>
            <person name="Morin E."/>
            <person name="Murat C."/>
            <person name="Riley R."/>
            <person name="Ohm R."/>
            <person name="Sun H."/>
            <person name="Tunlid A."/>
            <person name="Henrissat B."/>
            <person name="Grigoriev I.V."/>
            <person name="Hibbett D.S."/>
            <person name="Martin F."/>
        </authorList>
    </citation>
    <scope>NUCLEOTIDE SEQUENCE [LARGE SCALE GENOMIC DNA]</scope>
    <source>
        <strain evidence="2 3">FD-317 M1</strain>
    </source>
</reference>
<dbReference type="EMBL" id="KN834766">
    <property type="protein sequence ID" value="KIK62823.1"/>
    <property type="molecule type" value="Genomic_DNA"/>
</dbReference>
<name>A0A0D0D160_9AGAR</name>
<sequence length="206" mass="22940">MAMPSANTGRMQGVSEKSGLPCPPGVRFDSSANVSPRTHEKHNSDETFHLSDFPTPPPTLQSPSRKTFTDELLSRNSSRTLLPSSPRQKHYKRDSTFILSPPPLARSPTPYPYPEITHAYSHPNLHLNSHSHSQPRSYARTLPMSEKPPSQPRPRRMSGYLDPFAKNPEKGSGLVARQVKFRDGCMGCEGIATCGARFCFWSIFCS</sequence>
<feature type="compositionally biased region" description="Polar residues" evidence="1">
    <location>
        <begin position="1"/>
        <end position="10"/>
    </location>
</feature>
<gene>
    <name evidence="2" type="ORF">GYMLUDRAFT_260055</name>
</gene>
<feature type="compositionally biased region" description="Polar residues" evidence="1">
    <location>
        <begin position="74"/>
        <end position="86"/>
    </location>
</feature>
<protein>
    <submittedName>
        <fullName evidence="2">Uncharacterized protein</fullName>
    </submittedName>
</protein>
<proteinExistence type="predicted"/>
<accession>A0A0D0D160</accession>
<evidence type="ECO:0000313" key="2">
    <source>
        <dbReference type="EMBL" id="KIK62823.1"/>
    </source>
</evidence>
<feature type="region of interest" description="Disordered" evidence="1">
    <location>
        <begin position="123"/>
        <end position="167"/>
    </location>
</feature>
<dbReference type="Proteomes" id="UP000053593">
    <property type="component" value="Unassembled WGS sequence"/>
</dbReference>
<dbReference type="AlphaFoldDB" id="A0A0D0D160"/>
<feature type="region of interest" description="Disordered" evidence="1">
    <location>
        <begin position="1"/>
        <end position="106"/>
    </location>
</feature>
<evidence type="ECO:0000256" key="1">
    <source>
        <dbReference type="SAM" id="MobiDB-lite"/>
    </source>
</evidence>
<organism evidence="2 3">
    <name type="scientific">Collybiopsis luxurians FD-317 M1</name>
    <dbReference type="NCBI Taxonomy" id="944289"/>
    <lineage>
        <taxon>Eukaryota</taxon>
        <taxon>Fungi</taxon>
        <taxon>Dikarya</taxon>
        <taxon>Basidiomycota</taxon>
        <taxon>Agaricomycotina</taxon>
        <taxon>Agaricomycetes</taxon>
        <taxon>Agaricomycetidae</taxon>
        <taxon>Agaricales</taxon>
        <taxon>Marasmiineae</taxon>
        <taxon>Omphalotaceae</taxon>
        <taxon>Collybiopsis</taxon>
        <taxon>Collybiopsis luxurians</taxon>
    </lineage>
</organism>
<feature type="compositionally biased region" description="Basic and acidic residues" evidence="1">
    <location>
        <begin position="37"/>
        <end position="49"/>
    </location>
</feature>
<dbReference type="HOGENOM" id="CLU_1332052_0_0_1"/>